<dbReference type="Proteomes" id="UP000034112">
    <property type="component" value="Unassembled WGS sequence"/>
</dbReference>
<organism evidence="1 2">
    <name type="scientific">Trichoderma harzianum</name>
    <name type="common">Hypocrea lixii</name>
    <dbReference type="NCBI Taxonomy" id="5544"/>
    <lineage>
        <taxon>Eukaryota</taxon>
        <taxon>Fungi</taxon>
        <taxon>Dikarya</taxon>
        <taxon>Ascomycota</taxon>
        <taxon>Pezizomycotina</taxon>
        <taxon>Sordariomycetes</taxon>
        <taxon>Hypocreomycetidae</taxon>
        <taxon>Hypocreales</taxon>
        <taxon>Hypocreaceae</taxon>
        <taxon>Trichoderma</taxon>
    </lineage>
</organism>
<evidence type="ECO:0000313" key="1">
    <source>
        <dbReference type="EMBL" id="KKO96751.1"/>
    </source>
</evidence>
<evidence type="ECO:0000313" key="2">
    <source>
        <dbReference type="Proteomes" id="UP000034112"/>
    </source>
</evidence>
<dbReference type="EMBL" id="JOKZ01000745">
    <property type="protein sequence ID" value="KKO96751.1"/>
    <property type="molecule type" value="Genomic_DNA"/>
</dbReference>
<name>A0A0F9Z828_TRIHA</name>
<accession>A0A0F9Z828</accession>
<comment type="caution">
    <text evidence="1">The sequence shown here is derived from an EMBL/GenBank/DDBJ whole genome shotgun (WGS) entry which is preliminary data.</text>
</comment>
<gene>
    <name evidence="1" type="ORF">THAR02_11144</name>
</gene>
<sequence>MQRRKLSHSGFNRPYCCNEPDQDWQYSDCQCYRDIGNGPSGDRDCKSGCPSDTVRVAMGWDPAIASCRVGEQAYCCKTTSRSIYQCSDPNVERYTIALKGYLADPTCLANNIAKARLKRQANNTEGTTWDIVPSGLGLSKRTTITEEVVSDMEDLIAEIAESASSSVGVQDLWESLVVPLFPALTITNIRRWFTGDVPELRNMRGDRYVALYVLCHMGFRVWNDNIFATSLGDGLLCKAATVRL</sequence>
<protein>
    <submittedName>
        <fullName evidence="1">Uncharacterized protein</fullName>
    </submittedName>
</protein>
<dbReference type="AlphaFoldDB" id="A0A0F9Z828"/>
<reference evidence="2" key="1">
    <citation type="journal article" date="2015" name="Genome Announc.">
        <title>Draft whole-genome sequence of the biocontrol agent Trichoderma harzianum T6776.</title>
        <authorList>
            <person name="Baroncelli R."/>
            <person name="Piaggeschi G."/>
            <person name="Fiorini L."/>
            <person name="Bertolini E."/>
            <person name="Zapparata A."/>
            <person name="Pe M.E."/>
            <person name="Sarrocco S."/>
            <person name="Vannacci G."/>
        </authorList>
    </citation>
    <scope>NUCLEOTIDE SEQUENCE [LARGE SCALE GENOMIC DNA]</scope>
    <source>
        <strain evidence="2">T6776</strain>
    </source>
</reference>
<proteinExistence type="predicted"/>
<dbReference type="OrthoDB" id="4890684at2759"/>